<evidence type="ECO:0000256" key="5">
    <source>
        <dbReference type="ARBA" id="ARBA00023136"/>
    </source>
</evidence>
<dbReference type="PANTHER" id="PTHR30086:SF20">
    <property type="entry name" value="ARGININE EXPORTER PROTEIN ARGO-RELATED"/>
    <property type="match status" value="1"/>
</dbReference>
<dbReference type="EMBL" id="FNVO01000003">
    <property type="protein sequence ID" value="SEG11134.1"/>
    <property type="molecule type" value="Genomic_DNA"/>
</dbReference>
<dbReference type="OrthoDB" id="5185770at2"/>
<evidence type="ECO:0000256" key="4">
    <source>
        <dbReference type="ARBA" id="ARBA00022989"/>
    </source>
</evidence>
<name>A0A1H5XH30_9ACTN</name>
<evidence type="ECO:0000256" key="3">
    <source>
        <dbReference type="ARBA" id="ARBA00022692"/>
    </source>
</evidence>
<keyword evidence="5 6" id="KW-0472">Membrane</keyword>
<organism evidence="7 8">
    <name type="scientific">Thermomonospora echinospora</name>
    <dbReference type="NCBI Taxonomy" id="1992"/>
    <lineage>
        <taxon>Bacteria</taxon>
        <taxon>Bacillati</taxon>
        <taxon>Actinomycetota</taxon>
        <taxon>Actinomycetes</taxon>
        <taxon>Streptosporangiales</taxon>
        <taxon>Thermomonosporaceae</taxon>
        <taxon>Thermomonospora</taxon>
    </lineage>
</organism>
<dbReference type="PANTHER" id="PTHR30086">
    <property type="entry name" value="ARGININE EXPORTER PROTEIN ARGO"/>
    <property type="match status" value="1"/>
</dbReference>
<dbReference type="GO" id="GO:0005886">
    <property type="term" value="C:plasma membrane"/>
    <property type="evidence" value="ECO:0007669"/>
    <property type="project" value="UniProtKB-SubCell"/>
</dbReference>
<keyword evidence="3 6" id="KW-0812">Transmembrane</keyword>
<dbReference type="RefSeq" id="WP_103937201.1">
    <property type="nucleotide sequence ID" value="NZ_FNVO01000003.1"/>
</dbReference>
<evidence type="ECO:0000256" key="1">
    <source>
        <dbReference type="ARBA" id="ARBA00004651"/>
    </source>
</evidence>
<evidence type="ECO:0000256" key="2">
    <source>
        <dbReference type="ARBA" id="ARBA00022475"/>
    </source>
</evidence>
<accession>A0A1H5XH30</accession>
<dbReference type="InterPro" id="IPR001123">
    <property type="entry name" value="LeuE-type"/>
</dbReference>
<dbReference type="AlphaFoldDB" id="A0A1H5XH30"/>
<dbReference type="GO" id="GO:0015171">
    <property type="term" value="F:amino acid transmembrane transporter activity"/>
    <property type="evidence" value="ECO:0007669"/>
    <property type="project" value="TreeGrafter"/>
</dbReference>
<dbReference type="PIRSF" id="PIRSF006324">
    <property type="entry name" value="LeuE"/>
    <property type="match status" value="1"/>
</dbReference>
<dbReference type="Pfam" id="PF01810">
    <property type="entry name" value="LysE"/>
    <property type="match status" value="1"/>
</dbReference>
<comment type="subcellular location">
    <subcellularLocation>
        <location evidence="1">Cell membrane</location>
        <topology evidence="1">Multi-pass membrane protein</topology>
    </subcellularLocation>
</comment>
<protein>
    <submittedName>
        <fullName evidence="7">Threonine/homoserine/homoserine lactone efflux protein</fullName>
    </submittedName>
</protein>
<feature type="transmembrane region" description="Helical" evidence="6">
    <location>
        <begin position="41"/>
        <end position="65"/>
    </location>
</feature>
<evidence type="ECO:0000313" key="7">
    <source>
        <dbReference type="EMBL" id="SEG11134.1"/>
    </source>
</evidence>
<dbReference type="Proteomes" id="UP000236723">
    <property type="component" value="Unassembled WGS sequence"/>
</dbReference>
<gene>
    <name evidence="7" type="ORF">SAMN04489712_103255</name>
</gene>
<keyword evidence="4 6" id="KW-1133">Transmembrane helix</keyword>
<feature type="transmembrane region" description="Helical" evidence="6">
    <location>
        <begin position="77"/>
        <end position="95"/>
    </location>
</feature>
<sequence>MGSAQLLVFAGVVQLAVMAPGPDFAVTVRNSAVSGRRTGMMTALGIAAGIVGWSLGAALGIAALLATSATAYTVVKLVGAAYLLFLGVRAVRAALRGDYTAGTSGAGERAEPGPWTGFRQGLLCNVLNPKAAAFYVALMPQFLPPSPGPADTLVLSAIAVTLTGVWFVVVANVVVALRRMFDRPAVRRRIDAFTGIALVGLGLKLAADH</sequence>
<reference evidence="8" key="1">
    <citation type="submission" date="2016-10" db="EMBL/GenBank/DDBJ databases">
        <authorList>
            <person name="Varghese N."/>
            <person name="Submissions S."/>
        </authorList>
    </citation>
    <scope>NUCLEOTIDE SEQUENCE [LARGE SCALE GENOMIC DNA]</scope>
    <source>
        <strain evidence="8">DSM 43163</strain>
    </source>
</reference>
<proteinExistence type="predicted"/>
<evidence type="ECO:0000313" key="8">
    <source>
        <dbReference type="Proteomes" id="UP000236723"/>
    </source>
</evidence>
<feature type="transmembrane region" description="Helical" evidence="6">
    <location>
        <begin position="153"/>
        <end position="177"/>
    </location>
</feature>
<evidence type="ECO:0000256" key="6">
    <source>
        <dbReference type="SAM" id="Phobius"/>
    </source>
</evidence>
<keyword evidence="2" id="KW-1003">Cell membrane</keyword>
<keyword evidence="8" id="KW-1185">Reference proteome</keyword>